<reference evidence="1" key="1">
    <citation type="submission" date="2021-02" db="EMBL/GenBank/DDBJ databases">
        <authorList>
            <consortium name="DOE Joint Genome Institute"/>
            <person name="Ahrendt S."/>
            <person name="Looney B.P."/>
            <person name="Miyauchi S."/>
            <person name="Morin E."/>
            <person name="Drula E."/>
            <person name="Courty P.E."/>
            <person name="Chicoki N."/>
            <person name="Fauchery L."/>
            <person name="Kohler A."/>
            <person name="Kuo A."/>
            <person name="Labutti K."/>
            <person name="Pangilinan J."/>
            <person name="Lipzen A."/>
            <person name="Riley R."/>
            <person name="Andreopoulos W."/>
            <person name="He G."/>
            <person name="Johnson J."/>
            <person name="Barry K.W."/>
            <person name="Grigoriev I.V."/>
            <person name="Nagy L."/>
            <person name="Hibbett D."/>
            <person name="Henrissat B."/>
            <person name="Matheny P.B."/>
            <person name="Labbe J."/>
            <person name="Martin F."/>
        </authorList>
    </citation>
    <scope>NUCLEOTIDE SEQUENCE</scope>
    <source>
        <strain evidence="1">FP105234-sp</strain>
    </source>
</reference>
<accession>A0ACB8REJ8</accession>
<dbReference type="Proteomes" id="UP000814033">
    <property type="component" value="Unassembled WGS sequence"/>
</dbReference>
<name>A0ACB8REJ8_9AGAM</name>
<gene>
    <name evidence="1" type="ORF">FA95DRAFT_561574</name>
</gene>
<keyword evidence="2" id="KW-1185">Reference proteome</keyword>
<organism evidence="1 2">
    <name type="scientific">Auriscalpium vulgare</name>
    <dbReference type="NCBI Taxonomy" id="40419"/>
    <lineage>
        <taxon>Eukaryota</taxon>
        <taxon>Fungi</taxon>
        <taxon>Dikarya</taxon>
        <taxon>Basidiomycota</taxon>
        <taxon>Agaricomycotina</taxon>
        <taxon>Agaricomycetes</taxon>
        <taxon>Russulales</taxon>
        <taxon>Auriscalpiaceae</taxon>
        <taxon>Auriscalpium</taxon>
    </lineage>
</organism>
<dbReference type="EMBL" id="MU276062">
    <property type="protein sequence ID" value="KAI0042513.1"/>
    <property type="molecule type" value="Genomic_DNA"/>
</dbReference>
<evidence type="ECO:0000313" key="2">
    <source>
        <dbReference type="Proteomes" id="UP000814033"/>
    </source>
</evidence>
<reference evidence="1" key="2">
    <citation type="journal article" date="2022" name="New Phytol.">
        <title>Evolutionary transition to the ectomycorrhizal habit in the genomes of a hyperdiverse lineage of mushroom-forming fungi.</title>
        <authorList>
            <person name="Looney B."/>
            <person name="Miyauchi S."/>
            <person name="Morin E."/>
            <person name="Drula E."/>
            <person name="Courty P.E."/>
            <person name="Kohler A."/>
            <person name="Kuo A."/>
            <person name="LaButti K."/>
            <person name="Pangilinan J."/>
            <person name="Lipzen A."/>
            <person name="Riley R."/>
            <person name="Andreopoulos W."/>
            <person name="He G."/>
            <person name="Johnson J."/>
            <person name="Nolan M."/>
            <person name="Tritt A."/>
            <person name="Barry K.W."/>
            <person name="Grigoriev I.V."/>
            <person name="Nagy L.G."/>
            <person name="Hibbett D."/>
            <person name="Henrissat B."/>
            <person name="Matheny P.B."/>
            <person name="Labbe J."/>
            <person name="Martin F.M."/>
        </authorList>
    </citation>
    <scope>NUCLEOTIDE SEQUENCE</scope>
    <source>
        <strain evidence="1">FP105234-sp</strain>
    </source>
</reference>
<protein>
    <submittedName>
        <fullName evidence="1">Uncharacterized protein</fullName>
    </submittedName>
</protein>
<evidence type="ECO:0000313" key="1">
    <source>
        <dbReference type="EMBL" id="KAI0042513.1"/>
    </source>
</evidence>
<proteinExistence type="predicted"/>
<comment type="caution">
    <text evidence="1">The sequence shown here is derived from an EMBL/GenBank/DDBJ whole genome shotgun (WGS) entry which is preliminary data.</text>
</comment>
<sequence>MPATSPITNAATEPSSTDGEQSTPALTAAATSSQRETAEGVAELLNALGINIAEGDLDHPQDQSLDESVQRQDHLDEDEPVQREPTDERESQPATALPPAVRSEASLTRLEAVLMQRMVVVARREQQLVIYRKEWKEGQARLEAVREAVHREQMDAVDGREKRLNDEHNDWKERLGRLDAAREAVHRERMTALVREQERLEAERKEWKEAQEKLEAAREAAHRERMDTLDRREESVRAQEDALGRMGIIQRVLNGRLT</sequence>